<protein>
    <recommendedName>
        <fullName evidence="5">Cilia- and flagella-associated protein 97</fullName>
    </recommendedName>
</protein>
<evidence type="ECO:0000256" key="2">
    <source>
        <dbReference type="SAM" id="MobiDB-lite"/>
    </source>
</evidence>
<dbReference type="OrthoDB" id="515313at2759"/>
<feature type="compositionally biased region" description="Polar residues" evidence="2">
    <location>
        <begin position="151"/>
        <end position="177"/>
    </location>
</feature>
<accession>A0A9P0BRV0</accession>
<feature type="region of interest" description="Disordered" evidence="2">
    <location>
        <begin position="50"/>
        <end position="70"/>
    </location>
</feature>
<feature type="region of interest" description="Disordered" evidence="2">
    <location>
        <begin position="104"/>
        <end position="177"/>
    </location>
</feature>
<gene>
    <name evidence="3" type="ORF">CINC_LOCUS5263</name>
</gene>
<keyword evidence="4" id="KW-1185">Reference proteome</keyword>
<feature type="compositionally biased region" description="Acidic residues" evidence="2">
    <location>
        <begin position="112"/>
        <end position="131"/>
    </location>
</feature>
<evidence type="ECO:0000313" key="4">
    <source>
        <dbReference type="Proteomes" id="UP001154114"/>
    </source>
</evidence>
<name>A0A9P0BRV0_CHRIL</name>
<reference evidence="3" key="1">
    <citation type="submission" date="2021-12" db="EMBL/GenBank/DDBJ databases">
        <authorList>
            <person name="King R."/>
        </authorList>
    </citation>
    <scope>NUCLEOTIDE SEQUENCE</scope>
</reference>
<dbReference type="PANTHER" id="PTHR23035:SF1">
    <property type="entry name" value="CILIA- AND FLAGELLA-ASSOCIATED PROTEIN 97"/>
    <property type="match status" value="1"/>
</dbReference>
<dbReference type="InterPro" id="IPR038791">
    <property type="entry name" value="Cfap97/Hemingway"/>
</dbReference>
<feature type="compositionally biased region" description="Basic and acidic residues" evidence="2">
    <location>
        <begin position="140"/>
        <end position="150"/>
    </location>
</feature>
<evidence type="ECO:0000313" key="3">
    <source>
        <dbReference type="EMBL" id="CAH0591662.1"/>
    </source>
</evidence>
<dbReference type="PANTHER" id="PTHR23035">
    <property type="entry name" value="CILIA- AND FLAGELLA-ASSOCIATED PROTEIN 97-RELATED"/>
    <property type="match status" value="1"/>
</dbReference>
<dbReference type="Proteomes" id="UP001154114">
    <property type="component" value="Chromosome 19"/>
</dbReference>
<dbReference type="EMBL" id="LR824022">
    <property type="protein sequence ID" value="CAH0591662.1"/>
    <property type="molecule type" value="Genomic_DNA"/>
</dbReference>
<evidence type="ECO:0008006" key="5">
    <source>
        <dbReference type="Google" id="ProtNLM"/>
    </source>
</evidence>
<sequence>MKMHDWNHTTFLKETYVTVLKERPQYMHASAMARREKTVELNYIDTEFSSGDSKKMKSKRYQEENNNEVDELSKDLSEMGCIVDAVKRPPNICVETCVYDGSESEHEKSEVYNEEDAYSDEFEEDKSEEEESVKSLPKSEMSDTSREHTLRSTVKLTKSQSSMTSNKPPVSVSGRSTSFGSISGFKTRRINMSFTNERLREIERHNHILLTKILSARNARKCSIPPREQALRRPVPSAAVCRKNQQRQIDHDNMILLKKIQRAKSSACSIRR</sequence>
<proteinExistence type="inferred from homology"/>
<feature type="compositionally biased region" description="Basic and acidic residues" evidence="2">
    <location>
        <begin position="52"/>
        <end position="63"/>
    </location>
</feature>
<dbReference type="InterPro" id="IPR029488">
    <property type="entry name" value="Hmw/CFAP97"/>
</dbReference>
<comment type="similarity">
    <text evidence="1">Belongs to the CFAP97 family.</text>
</comment>
<dbReference type="AlphaFoldDB" id="A0A9P0BRV0"/>
<evidence type="ECO:0000256" key="1">
    <source>
        <dbReference type="ARBA" id="ARBA00008315"/>
    </source>
</evidence>
<dbReference type="Pfam" id="PF13879">
    <property type="entry name" value="Hmw_CFAP97"/>
    <property type="match status" value="1"/>
</dbReference>
<organism evidence="3 4">
    <name type="scientific">Chrysodeixis includens</name>
    <name type="common">Soybean looper</name>
    <name type="synonym">Pseudoplusia includens</name>
    <dbReference type="NCBI Taxonomy" id="689277"/>
    <lineage>
        <taxon>Eukaryota</taxon>
        <taxon>Metazoa</taxon>
        <taxon>Ecdysozoa</taxon>
        <taxon>Arthropoda</taxon>
        <taxon>Hexapoda</taxon>
        <taxon>Insecta</taxon>
        <taxon>Pterygota</taxon>
        <taxon>Neoptera</taxon>
        <taxon>Endopterygota</taxon>
        <taxon>Lepidoptera</taxon>
        <taxon>Glossata</taxon>
        <taxon>Ditrysia</taxon>
        <taxon>Noctuoidea</taxon>
        <taxon>Noctuidae</taxon>
        <taxon>Plusiinae</taxon>
        <taxon>Chrysodeixis</taxon>
    </lineage>
</organism>